<reference evidence="8" key="1">
    <citation type="submission" date="2021-01" db="EMBL/GenBank/DDBJ databases">
        <title>Whole genome shotgun sequence of Demequina activiva NBRC 110675.</title>
        <authorList>
            <person name="Komaki H."/>
            <person name="Tamura T."/>
        </authorList>
    </citation>
    <scope>NUCLEOTIDE SEQUENCE</scope>
    <source>
        <strain evidence="8">NBRC 110675</strain>
    </source>
</reference>
<evidence type="ECO:0000256" key="5">
    <source>
        <dbReference type="ARBA" id="ARBA00023163"/>
    </source>
</evidence>
<protein>
    <submittedName>
        <fullName evidence="8">RNA polymerase sigma factor</fullName>
    </submittedName>
</protein>
<dbReference type="InterPro" id="IPR014284">
    <property type="entry name" value="RNA_pol_sigma-70_dom"/>
</dbReference>
<dbReference type="InterPro" id="IPR007627">
    <property type="entry name" value="RNA_pol_sigma70_r2"/>
</dbReference>
<dbReference type="SUPFAM" id="SSF88659">
    <property type="entry name" value="Sigma3 and sigma4 domains of RNA polymerase sigma factors"/>
    <property type="match status" value="1"/>
</dbReference>
<dbReference type="CDD" id="cd06171">
    <property type="entry name" value="Sigma70_r4"/>
    <property type="match status" value="1"/>
</dbReference>
<dbReference type="GO" id="GO:0003677">
    <property type="term" value="F:DNA binding"/>
    <property type="evidence" value="ECO:0007669"/>
    <property type="project" value="UniProtKB-KW"/>
</dbReference>
<evidence type="ECO:0000256" key="3">
    <source>
        <dbReference type="ARBA" id="ARBA00023082"/>
    </source>
</evidence>
<evidence type="ECO:0000259" key="7">
    <source>
        <dbReference type="Pfam" id="PF08281"/>
    </source>
</evidence>
<sequence length="180" mass="19926">MAAWEPMLEELVSTRYRDLVAYARMLTGDAVQAEDLVQDALIETFGRRRKFSHVIAAETYARRVISSRFIDGTRRKAAERRALTKVGAQEADPAPGPATLVEHRTDVERSLDLLSPRERACVVLRYLEHLSIAETAARLGLTEGSVKRYVHDGIVKLNAALGTDADPDGAGAVRVETRRV</sequence>
<accession>A0A919Q5L9</accession>
<dbReference type="InterPro" id="IPR039425">
    <property type="entry name" value="RNA_pol_sigma-70-like"/>
</dbReference>
<comment type="caution">
    <text evidence="8">The sequence shown here is derived from an EMBL/GenBank/DDBJ whole genome shotgun (WGS) entry which is preliminary data.</text>
</comment>
<feature type="domain" description="RNA polymerase sigma-70 region 2" evidence="6">
    <location>
        <begin position="11"/>
        <end position="77"/>
    </location>
</feature>
<comment type="similarity">
    <text evidence="1">Belongs to the sigma-70 factor family. ECF subfamily.</text>
</comment>
<keyword evidence="2" id="KW-0805">Transcription regulation</keyword>
<evidence type="ECO:0000256" key="1">
    <source>
        <dbReference type="ARBA" id="ARBA00010641"/>
    </source>
</evidence>
<dbReference type="Gene3D" id="1.10.10.10">
    <property type="entry name" value="Winged helix-like DNA-binding domain superfamily/Winged helix DNA-binding domain"/>
    <property type="match status" value="1"/>
</dbReference>
<dbReference type="GO" id="GO:0016987">
    <property type="term" value="F:sigma factor activity"/>
    <property type="evidence" value="ECO:0007669"/>
    <property type="project" value="UniProtKB-KW"/>
</dbReference>
<evidence type="ECO:0000313" key="9">
    <source>
        <dbReference type="Proteomes" id="UP000652354"/>
    </source>
</evidence>
<gene>
    <name evidence="8" type="ORF">Dac01nite_23590</name>
</gene>
<dbReference type="InterPro" id="IPR036388">
    <property type="entry name" value="WH-like_DNA-bd_sf"/>
</dbReference>
<evidence type="ECO:0000256" key="4">
    <source>
        <dbReference type="ARBA" id="ARBA00023125"/>
    </source>
</evidence>
<evidence type="ECO:0000256" key="2">
    <source>
        <dbReference type="ARBA" id="ARBA00023015"/>
    </source>
</evidence>
<dbReference type="NCBIfam" id="TIGR02937">
    <property type="entry name" value="sigma70-ECF"/>
    <property type="match status" value="1"/>
</dbReference>
<dbReference type="Proteomes" id="UP000652354">
    <property type="component" value="Unassembled WGS sequence"/>
</dbReference>
<proteinExistence type="inferred from homology"/>
<dbReference type="RefSeq" id="WP_203657286.1">
    <property type="nucleotide sequence ID" value="NZ_BONR01000007.1"/>
</dbReference>
<keyword evidence="5" id="KW-0804">Transcription</keyword>
<dbReference type="Pfam" id="PF08281">
    <property type="entry name" value="Sigma70_r4_2"/>
    <property type="match status" value="1"/>
</dbReference>
<keyword evidence="9" id="KW-1185">Reference proteome</keyword>
<evidence type="ECO:0000313" key="8">
    <source>
        <dbReference type="EMBL" id="GIG55607.1"/>
    </source>
</evidence>
<name>A0A919Q5L9_9MICO</name>
<keyword evidence="3" id="KW-0731">Sigma factor</keyword>
<dbReference type="PANTHER" id="PTHR43133">
    <property type="entry name" value="RNA POLYMERASE ECF-TYPE SIGMA FACTO"/>
    <property type="match status" value="1"/>
</dbReference>
<feature type="domain" description="RNA polymerase sigma factor 70 region 4 type 2" evidence="7">
    <location>
        <begin position="106"/>
        <end position="157"/>
    </location>
</feature>
<dbReference type="InterPro" id="IPR013325">
    <property type="entry name" value="RNA_pol_sigma_r2"/>
</dbReference>
<dbReference type="SUPFAM" id="SSF88946">
    <property type="entry name" value="Sigma2 domain of RNA polymerase sigma factors"/>
    <property type="match status" value="1"/>
</dbReference>
<organism evidence="8 9">
    <name type="scientific">Demequina activiva</name>
    <dbReference type="NCBI Taxonomy" id="1582364"/>
    <lineage>
        <taxon>Bacteria</taxon>
        <taxon>Bacillati</taxon>
        <taxon>Actinomycetota</taxon>
        <taxon>Actinomycetes</taxon>
        <taxon>Micrococcales</taxon>
        <taxon>Demequinaceae</taxon>
        <taxon>Demequina</taxon>
    </lineage>
</organism>
<dbReference type="PANTHER" id="PTHR43133:SF50">
    <property type="entry name" value="ECF RNA POLYMERASE SIGMA FACTOR SIGM"/>
    <property type="match status" value="1"/>
</dbReference>
<dbReference type="Pfam" id="PF04542">
    <property type="entry name" value="Sigma70_r2"/>
    <property type="match status" value="1"/>
</dbReference>
<dbReference type="Gene3D" id="1.10.1740.10">
    <property type="match status" value="1"/>
</dbReference>
<evidence type="ECO:0000259" key="6">
    <source>
        <dbReference type="Pfam" id="PF04542"/>
    </source>
</evidence>
<dbReference type="InterPro" id="IPR013324">
    <property type="entry name" value="RNA_pol_sigma_r3/r4-like"/>
</dbReference>
<keyword evidence="4" id="KW-0238">DNA-binding</keyword>
<dbReference type="GO" id="GO:0006352">
    <property type="term" value="P:DNA-templated transcription initiation"/>
    <property type="evidence" value="ECO:0007669"/>
    <property type="project" value="InterPro"/>
</dbReference>
<dbReference type="AlphaFoldDB" id="A0A919Q5L9"/>
<dbReference type="InterPro" id="IPR013249">
    <property type="entry name" value="RNA_pol_sigma70_r4_t2"/>
</dbReference>
<dbReference type="EMBL" id="BONR01000007">
    <property type="protein sequence ID" value="GIG55607.1"/>
    <property type="molecule type" value="Genomic_DNA"/>
</dbReference>